<accession>A0ABM6JFE6</accession>
<protein>
    <recommendedName>
        <fullName evidence="4">DUF2909 domain-containing protein</fullName>
    </recommendedName>
</protein>
<reference evidence="2 3" key="1">
    <citation type="submission" date="2017-03" db="EMBL/GenBank/DDBJ databases">
        <title>Genome sequencing of Shewanella japonica KCTC 22435.</title>
        <authorList>
            <person name="Kim K.M."/>
        </authorList>
    </citation>
    <scope>NUCLEOTIDE SEQUENCE [LARGE SCALE GENOMIC DNA]</scope>
    <source>
        <strain evidence="2 3">KCTC 22435</strain>
    </source>
</reference>
<dbReference type="RefSeq" id="WP_055025401.1">
    <property type="nucleotide sequence ID" value="NZ_CANMJJ010000006.1"/>
</dbReference>
<name>A0ABM6JFE6_9GAMM</name>
<dbReference type="Pfam" id="PF11137">
    <property type="entry name" value="DUF2909"/>
    <property type="match status" value="1"/>
</dbReference>
<keyword evidence="1" id="KW-1133">Transmembrane helix</keyword>
<keyword evidence="1" id="KW-0812">Transmembrane</keyword>
<gene>
    <name evidence="2" type="ORF">SJ2017_0191</name>
</gene>
<feature type="transmembrane region" description="Helical" evidence="1">
    <location>
        <begin position="12"/>
        <end position="33"/>
    </location>
</feature>
<dbReference type="InterPro" id="IPR021313">
    <property type="entry name" value="DUF2909"/>
</dbReference>
<keyword evidence="3" id="KW-1185">Reference proteome</keyword>
<keyword evidence="1" id="KW-0472">Membrane</keyword>
<sequence length="75" mass="8459">MAALDTLVIFKLVLVLLLVFILFNLARALFIMVKAENKQPMSQYLGRRVIFSAVVMLLLLLALGLGWVTPNPRPY</sequence>
<dbReference type="EMBL" id="CP020472">
    <property type="protein sequence ID" value="ARD20540.1"/>
    <property type="molecule type" value="Genomic_DNA"/>
</dbReference>
<evidence type="ECO:0000313" key="2">
    <source>
        <dbReference type="EMBL" id="ARD20540.1"/>
    </source>
</evidence>
<feature type="transmembrane region" description="Helical" evidence="1">
    <location>
        <begin position="45"/>
        <end position="68"/>
    </location>
</feature>
<evidence type="ECO:0000313" key="3">
    <source>
        <dbReference type="Proteomes" id="UP000191820"/>
    </source>
</evidence>
<evidence type="ECO:0008006" key="4">
    <source>
        <dbReference type="Google" id="ProtNLM"/>
    </source>
</evidence>
<dbReference type="Proteomes" id="UP000191820">
    <property type="component" value="Chromosome"/>
</dbReference>
<organism evidence="2 3">
    <name type="scientific">Shewanella japonica</name>
    <dbReference type="NCBI Taxonomy" id="93973"/>
    <lineage>
        <taxon>Bacteria</taxon>
        <taxon>Pseudomonadati</taxon>
        <taxon>Pseudomonadota</taxon>
        <taxon>Gammaproteobacteria</taxon>
        <taxon>Alteromonadales</taxon>
        <taxon>Shewanellaceae</taxon>
        <taxon>Shewanella</taxon>
    </lineage>
</organism>
<proteinExistence type="predicted"/>
<evidence type="ECO:0000256" key="1">
    <source>
        <dbReference type="SAM" id="Phobius"/>
    </source>
</evidence>